<reference evidence="2" key="1">
    <citation type="submission" date="2016-04" db="EMBL/GenBank/DDBJ databases">
        <authorList>
            <person name="Chen L."/>
            <person name="Zhuang W."/>
            <person name="Wang G."/>
        </authorList>
    </citation>
    <scope>NUCLEOTIDE SEQUENCE [LARGE SCALE GENOMIC DNA]</scope>
    <source>
        <strain evidence="2">208</strain>
    </source>
</reference>
<dbReference type="AlphaFoldDB" id="A0A1V9FDK0"/>
<proteinExistence type="predicted"/>
<protein>
    <submittedName>
        <fullName evidence="1">Uncharacterized protein</fullName>
    </submittedName>
</protein>
<dbReference type="Proteomes" id="UP000192276">
    <property type="component" value="Unassembled WGS sequence"/>
</dbReference>
<gene>
    <name evidence="1" type="ORF">A4R26_04675</name>
</gene>
<organism evidence="1 2">
    <name type="scientific">Niastella populi</name>
    <dbReference type="NCBI Taxonomy" id="550983"/>
    <lineage>
        <taxon>Bacteria</taxon>
        <taxon>Pseudomonadati</taxon>
        <taxon>Bacteroidota</taxon>
        <taxon>Chitinophagia</taxon>
        <taxon>Chitinophagales</taxon>
        <taxon>Chitinophagaceae</taxon>
        <taxon>Niastella</taxon>
    </lineage>
</organism>
<evidence type="ECO:0000313" key="2">
    <source>
        <dbReference type="Proteomes" id="UP000192276"/>
    </source>
</evidence>
<comment type="caution">
    <text evidence="1">The sequence shown here is derived from an EMBL/GenBank/DDBJ whole genome shotgun (WGS) entry which is preliminary data.</text>
</comment>
<name>A0A1V9FDK0_9BACT</name>
<keyword evidence="2" id="KW-1185">Reference proteome</keyword>
<sequence>MFCKLKKQGYTILIFSAKRFDAEFNRTVNSLDTFMNVWYSKNLAAMKEPILADCEEDIEIYRFTWLRTFHNPIMIRVQKVESNFTLTVKRLSGQSGYEPGQIIMNKTFKIKETEWDEIQSKLKQINFYQLNAENDFRGFDGAEWILEDATQNNYHFTTRWSPGKTGGYAKCCLYFLKLSRIKITENEIY</sequence>
<dbReference type="EMBL" id="LWBP01000199">
    <property type="protein sequence ID" value="OQP56459.1"/>
    <property type="molecule type" value="Genomic_DNA"/>
</dbReference>
<accession>A0A1V9FDK0</accession>
<evidence type="ECO:0000313" key="1">
    <source>
        <dbReference type="EMBL" id="OQP56459.1"/>
    </source>
</evidence>